<dbReference type="EMBL" id="VWPJ01000021">
    <property type="protein sequence ID" value="KAA5604207.1"/>
    <property type="molecule type" value="Genomic_DNA"/>
</dbReference>
<dbReference type="InterPro" id="IPR001789">
    <property type="entry name" value="Sig_transdc_resp-reg_receiver"/>
</dbReference>
<reference evidence="12 13" key="1">
    <citation type="submission" date="2019-09" db="EMBL/GenBank/DDBJ databases">
        <title>Genome sequence of Roseospira marina, one of the more divergent members of the non-sulfur purple photosynthetic bacterial family, the Rhodospirillaceae.</title>
        <authorList>
            <person name="Meyer T."/>
            <person name="Kyndt J."/>
        </authorList>
    </citation>
    <scope>NUCLEOTIDE SEQUENCE [LARGE SCALE GENOMIC DNA]</scope>
    <source>
        <strain evidence="12 13">DSM 15113</strain>
    </source>
</reference>
<dbReference type="RefSeq" id="WP_150063684.1">
    <property type="nucleotide sequence ID" value="NZ_JACHII010000020.1"/>
</dbReference>
<dbReference type="PROSITE" id="PS50113">
    <property type="entry name" value="PAC"/>
    <property type="match status" value="2"/>
</dbReference>
<dbReference type="InterPro" id="IPR003661">
    <property type="entry name" value="HisK_dim/P_dom"/>
</dbReference>
<dbReference type="Pfam" id="PF08448">
    <property type="entry name" value="PAS_4"/>
    <property type="match status" value="1"/>
</dbReference>
<dbReference type="EC" id="2.7.13.3" evidence="2"/>
<organism evidence="12 13">
    <name type="scientific">Roseospira marina</name>
    <dbReference type="NCBI Taxonomy" id="140057"/>
    <lineage>
        <taxon>Bacteria</taxon>
        <taxon>Pseudomonadati</taxon>
        <taxon>Pseudomonadota</taxon>
        <taxon>Alphaproteobacteria</taxon>
        <taxon>Rhodospirillales</taxon>
        <taxon>Rhodospirillaceae</taxon>
        <taxon>Roseospira</taxon>
    </lineage>
</organism>
<keyword evidence="4" id="KW-0808">Transferase</keyword>
<name>A0A5M6I8F4_9PROT</name>
<dbReference type="Gene3D" id="3.30.450.40">
    <property type="match status" value="1"/>
</dbReference>
<dbReference type="CDD" id="cd17546">
    <property type="entry name" value="REC_hyHK_CKI1_RcsC-like"/>
    <property type="match status" value="1"/>
</dbReference>
<dbReference type="InterPro" id="IPR036641">
    <property type="entry name" value="HPT_dom_sf"/>
</dbReference>
<feature type="domain" description="Response regulatory" evidence="9">
    <location>
        <begin position="1331"/>
        <end position="1465"/>
    </location>
</feature>
<evidence type="ECO:0000259" key="11">
    <source>
        <dbReference type="PROSITE" id="PS50113"/>
    </source>
</evidence>
<dbReference type="CDD" id="cd00130">
    <property type="entry name" value="PAS"/>
    <property type="match status" value="2"/>
</dbReference>
<feature type="domain" description="PAC" evidence="11">
    <location>
        <begin position="875"/>
        <end position="926"/>
    </location>
</feature>
<dbReference type="SUPFAM" id="SSF47226">
    <property type="entry name" value="Histidine-containing phosphotransfer domain, HPT domain"/>
    <property type="match status" value="1"/>
</dbReference>
<comment type="catalytic activity">
    <reaction evidence="1">
        <text>ATP + protein L-histidine = ADP + protein N-phospho-L-histidine.</text>
        <dbReference type="EC" id="2.7.13.3"/>
    </reaction>
</comment>
<dbReference type="SUPFAM" id="SSF52172">
    <property type="entry name" value="CheY-like"/>
    <property type="match status" value="1"/>
</dbReference>
<dbReference type="SUPFAM" id="SSF55785">
    <property type="entry name" value="PYP-like sensor domain (PAS domain)"/>
    <property type="match status" value="3"/>
</dbReference>
<feature type="region of interest" description="Disordered" evidence="7">
    <location>
        <begin position="1470"/>
        <end position="1506"/>
    </location>
</feature>
<dbReference type="Pfam" id="PF00512">
    <property type="entry name" value="HisKA"/>
    <property type="match status" value="1"/>
</dbReference>
<dbReference type="PRINTS" id="PR00344">
    <property type="entry name" value="BCTRLSENSOR"/>
</dbReference>
<dbReference type="SMART" id="SM00091">
    <property type="entry name" value="PAS"/>
    <property type="match status" value="3"/>
</dbReference>
<feature type="modified residue" description="4-aspartylphosphate" evidence="6">
    <location>
        <position position="1383"/>
    </location>
</feature>
<dbReference type="InterPro" id="IPR013655">
    <property type="entry name" value="PAS_fold_3"/>
</dbReference>
<evidence type="ECO:0000256" key="2">
    <source>
        <dbReference type="ARBA" id="ARBA00012438"/>
    </source>
</evidence>
<dbReference type="Pfam" id="PF01590">
    <property type="entry name" value="GAF"/>
    <property type="match status" value="1"/>
</dbReference>
<dbReference type="InterPro" id="IPR036890">
    <property type="entry name" value="HATPase_C_sf"/>
</dbReference>
<dbReference type="Pfam" id="PF13188">
    <property type="entry name" value="PAS_8"/>
    <property type="match status" value="1"/>
</dbReference>
<proteinExistence type="predicted"/>
<dbReference type="OrthoDB" id="9801651at2"/>
<dbReference type="Proteomes" id="UP000324065">
    <property type="component" value="Unassembled WGS sequence"/>
</dbReference>
<evidence type="ECO:0000256" key="6">
    <source>
        <dbReference type="PROSITE-ProRule" id="PRU00169"/>
    </source>
</evidence>
<evidence type="ECO:0000259" key="10">
    <source>
        <dbReference type="PROSITE" id="PS50112"/>
    </source>
</evidence>
<dbReference type="SUPFAM" id="SSF55874">
    <property type="entry name" value="ATPase domain of HSP90 chaperone/DNA topoisomerase II/histidine kinase"/>
    <property type="match status" value="1"/>
</dbReference>
<keyword evidence="5" id="KW-0418">Kinase</keyword>
<dbReference type="SMART" id="SM00388">
    <property type="entry name" value="HisKA"/>
    <property type="match status" value="1"/>
</dbReference>
<dbReference type="GO" id="GO:0000155">
    <property type="term" value="F:phosphorelay sensor kinase activity"/>
    <property type="evidence" value="ECO:0007669"/>
    <property type="project" value="InterPro"/>
</dbReference>
<dbReference type="CDD" id="cd16922">
    <property type="entry name" value="HATPase_EvgS-ArcB-TorS-like"/>
    <property type="match status" value="1"/>
</dbReference>
<dbReference type="Pfam" id="PF00072">
    <property type="entry name" value="Response_reg"/>
    <property type="match status" value="1"/>
</dbReference>
<evidence type="ECO:0000259" key="8">
    <source>
        <dbReference type="PROSITE" id="PS50109"/>
    </source>
</evidence>
<evidence type="ECO:0000259" key="9">
    <source>
        <dbReference type="PROSITE" id="PS50110"/>
    </source>
</evidence>
<dbReference type="PROSITE" id="PS50112">
    <property type="entry name" value="PAS"/>
    <property type="match status" value="2"/>
</dbReference>
<feature type="domain" description="PAS" evidence="10">
    <location>
        <begin position="927"/>
        <end position="998"/>
    </location>
</feature>
<feature type="domain" description="PAS" evidence="10">
    <location>
        <begin position="498"/>
        <end position="543"/>
    </location>
</feature>
<protein>
    <recommendedName>
        <fullName evidence="2">histidine kinase</fullName>
        <ecNumber evidence="2">2.7.13.3</ecNumber>
    </recommendedName>
</protein>
<dbReference type="NCBIfam" id="TIGR00229">
    <property type="entry name" value="sensory_box"/>
    <property type="match status" value="2"/>
</dbReference>
<evidence type="ECO:0000313" key="13">
    <source>
        <dbReference type="Proteomes" id="UP000324065"/>
    </source>
</evidence>
<dbReference type="CDD" id="cd00082">
    <property type="entry name" value="HisKA"/>
    <property type="match status" value="1"/>
</dbReference>
<feature type="region of interest" description="Disordered" evidence="7">
    <location>
        <begin position="1635"/>
        <end position="1655"/>
    </location>
</feature>
<dbReference type="Gene3D" id="3.30.565.10">
    <property type="entry name" value="Histidine kinase-like ATPase, C-terminal domain"/>
    <property type="match status" value="1"/>
</dbReference>
<comment type="caution">
    <text evidence="12">The sequence shown here is derived from an EMBL/GenBank/DDBJ whole genome shotgun (WGS) entry which is preliminary data.</text>
</comment>
<accession>A0A5M6I8F4</accession>
<dbReference type="SUPFAM" id="SSF47384">
    <property type="entry name" value="Homodimeric domain of signal transducing histidine kinase"/>
    <property type="match status" value="1"/>
</dbReference>
<evidence type="ECO:0000256" key="7">
    <source>
        <dbReference type="SAM" id="MobiDB-lite"/>
    </source>
</evidence>
<dbReference type="InterPro" id="IPR004358">
    <property type="entry name" value="Sig_transdc_His_kin-like_C"/>
</dbReference>
<keyword evidence="3 6" id="KW-0597">Phosphoprotein</keyword>
<dbReference type="InterPro" id="IPR001610">
    <property type="entry name" value="PAC"/>
</dbReference>
<dbReference type="InterPro" id="IPR036097">
    <property type="entry name" value="HisK_dim/P_sf"/>
</dbReference>
<dbReference type="InterPro" id="IPR003018">
    <property type="entry name" value="GAF"/>
</dbReference>
<dbReference type="PROSITE" id="PS50110">
    <property type="entry name" value="RESPONSE_REGULATORY"/>
    <property type="match status" value="1"/>
</dbReference>
<evidence type="ECO:0000256" key="4">
    <source>
        <dbReference type="ARBA" id="ARBA00022679"/>
    </source>
</evidence>
<evidence type="ECO:0000256" key="3">
    <source>
        <dbReference type="ARBA" id="ARBA00022553"/>
    </source>
</evidence>
<gene>
    <name evidence="12" type="ORF">F1188_17225</name>
</gene>
<dbReference type="SMART" id="SM00387">
    <property type="entry name" value="HATPase_c"/>
    <property type="match status" value="1"/>
</dbReference>
<keyword evidence="13" id="KW-1185">Reference proteome</keyword>
<dbReference type="Pfam" id="PF02518">
    <property type="entry name" value="HATPase_c"/>
    <property type="match status" value="1"/>
</dbReference>
<dbReference type="SMART" id="SM00448">
    <property type="entry name" value="REC"/>
    <property type="match status" value="1"/>
</dbReference>
<dbReference type="InterPro" id="IPR005467">
    <property type="entry name" value="His_kinase_dom"/>
</dbReference>
<dbReference type="PANTHER" id="PTHR43047">
    <property type="entry name" value="TWO-COMPONENT HISTIDINE PROTEIN KINASE"/>
    <property type="match status" value="1"/>
</dbReference>
<dbReference type="Gene3D" id="1.10.287.130">
    <property type="match status" value="1"/>
</dbReference>
<dbReference type="Gene3D" id="3.30.450.20">
    <property type="entry name" value="PAS domain"/>
    <property type="match status" value="3"/>
</dbReference>
<dbReference type="InterPro" id="IPR003594">
    <property type="entry name" value="HATPase_dom"/>
</dbReference>
<dbReference type="PROSITE" id="PS50109">
    <property type="entry name" value="HIS_KIN"/>
    <property type="match status" value="1"/>
</dbReference>
<dbReference type="SUPFAM" id="SSF55781">
    <property type="entry name" value="GAF domain-like"/>
    <property type="match status" value="1"/>
</dbReference>
<feature type="domain" description="PAC" evidence="11">
    <location>
        <begin position="1001"/>
        <end position="1053"/>
    </location>
</feature>
<evidence type="ECO:0000256" key="1">
    <source>
        <dbReference type="ARBA" id="ARBA00000085"/>
    </source>
</evidence>
<evidence type="ECO:0000256" key="5">
    <source>
        <dbReference type="ARBA" id="ARBA00022777"/>
    </source>
</evidence>
<feature type="domain" description="Histidine kinase" evidence="8">
    <location>
        <begin position="1071"/>
        <end position="1296"/>
    </location>
</feature>
<sequence>MASETLVNASSASASSASVSSASVSSDGTAPAALAILARLSQDLAGPDLTVVGAAHRVTASLLALPGAVEVRVLRLPGHLEVSRAGAAPAVQGGLGPVRLAATVRADQRPWGTLDVALAAGIRTTLPGLGEAVTLAADLLARALGDIASRMTARPDVAVRAMREAIGARLSVGMTLTEALHGEASALMALVDADALLVESLGDRLFVGCALDEAEALLGACRRSAGVRDQEPGCSDATAGLPDVVDLSDDVWAATAVLPLGDIFGDVLILARRAAPPVSDLGSASGGEAVVTPFTETQWRVLRCLHRFLEERFAVEQVRRRGPLGRFLATVSRTFLTESVSHATADALRMVCESIGAEQAAVIQAADPRDGRRDWRLVQSWSGQDARALGPACARESCSACSAFHAHLEHAGLLRVSRVEDVSDFLDRLPACAWLTCASSVLILPLRDRGQTVGVVTFVTHRQTRRWTDWDVQWASLAAEIIGHALSRHRVEAERAASEDRFRALFQQSREPLLLLDQNAVVLDTNRAAEDLTGIRARGLASRPAEPGGAAGAKPFQREAILAGLSRLDRGRLGVAETIHTRPDGVVVPLELTMQRFEHAGGVHFLVAAEDISARKAAEEAARERAARDELMIQIAKRFVREPLDRAIWTAFSEVGTFLNRDAFIMQEPGDPGGMLQTRLVWRAAPGLGACATKLARLPKARLGLEVGRPWRWSERDEGGASKEGARCNNAGPHGVAVLAVPVIVEDAAVSQIVLADCSGRKRGWTDADSRLLAFLAEMYASALTRARDRSARALSEKRLEAFASNLPGIVWRRVRTRDGTLSYPYVSPGLAKFARLPEGDGRRNADGVAGIVHPDDRAMFHRSVEQAAAAHEDWSLEYRVLCGDGHQKWVHSRGKVHDLPDGAVAWDGLTLDISDLKRSEQALRESETRFRTAFDQAAEGMALIGPDGRWQRVNQSLTTLLDVSAEDMVGTPVIRWVMEEDRKVVMALRRRVALEPTSLLETRVRARRVDGTTPWIHAKVAPVFDEDGGVLYWLAHVQDVSAQKATQDLLVAARDQAEATARAKSDFLAMMSHEIRTPLAGMIGLAQLLQRGNLPVVQSRRAGRIESAGRLLLGMLDDILTLSKAESGALGTANGPFSPASVVSEVLGLLSAHADGKGLKLQMDLAPDLPCRVVGPEALVRLVLFNLGGNAVKFTDRGRVVLRARFEAAGTAGETPTLLFEVEDTGAGIDPADRVRLFAPFAQGRDSMTSGKTRAGVGLGLAICRRMVAAMNGALDVDSEPGVGSRFWFRCPLVAGEASLEHDLTGTGGLGTTLAGTEPTDRVPTLAGLDVLVVDDDSIHCEVLTEMLATLGCRPRGFASGPALLEAASRGLAAPPSLILMDLNMPELDGDETAQCLRGLGHGWAETPVLAVTAGTAGWSAGECGGLMTPSNPQHEALKDSGFEGCLCKPVDLATLRLALSRYARRDADAGPGAWSEGSGDLPSASTEPTGATGQGGTLVASPTTDVPTIPTDPVLDQALWNRRLALLGAARMADRLADLDDIMRPLCAWAEHPTAEAAATMAALAHRVRGAAATLGAGRLADHAGRLEHAILETPTVAFLSSASPPVRLVRAGTAFLAAWREARAAFRAGLAAEETGADDQGSPTVTTSAVKM</sequence>
<dbReference type="Pfam" id="PF08447">
    <property type="entry name" value="PAS_3"/>
    <property type="match status" value="1"/>
</dbReference>
<dbReference type="InterPro" id="IPR029016">
    <property type="entry name" value="GAF-like_dom_sf"/>
</dbReference>
<dbReference type="InterPro" id="IPR011006">
    <property type="entry name" value="CheY-like_superfamily"/>
</dbReference>
<dbReference type="Gene3D" id="3.40.50.2300">
    <property type="match status" value="1"/>
</dbReference>
<dbReference type="SMART" id="SM00065">
    <property type="entry name" value="GAF"/>
    <property type="match status" value="1"/>
</dbReference>
<feature type="compositionally biased region" description="Polar residues" evidence="7">
    <location>
        <begin position="1644"/>
        <end position="1655"/>
    </location>
</feature>
<evidence type="ECO:0000313" key="12">
    <source>
        <dbReference type="EMBL" id="KAA5604207.1"/>
    </source>
</evidence>
<dbReference type="PANTHER" id="PTHR43047:SF64">
    <property type="entry name" value="HISTIDINE KINASE CONTAINING CHEY-HOMOLOGOUS RECEIVER DOMAIN AND PAS DOMAIN-RELATED"/>
    <property type="match status" value="1"/>
</dbReference>
<dbReference type="InterPro" id="IPR000700">
    <property type="entry name" value="PAS-assoc_C"/>
</dbReference>
<dbReference type="SMART" id="SM00086">
    <property type="entry name" value="PAC"/>
    <property type="match status" value="3"/>
</dbReference>
<dbReference type="InterPro" id="IPR000014">
    <property type="entry name" value="PAS"/>
</dbReference>
<dbReference type="Gene3D" id="1.20.120.160">
    <property type="entry name" value="HPT domain"/>
    <property type="match status" value="1"/>
</dbReference>
<dbReference type="InterPro" id="IPR013656">
    <property type="entry name" value="PAS_4"/>
</dbReference>
<dbReference type="InterPro" id="IPR035965">
    <property type="entry name" value="PAS-like_dom_sf"/>
</dbReference>